<organism evidence="2 3">
    <name type="scientific">Heliobacterium mobile</name>
    <name type="common">Heliobacillus mobilis</name>
    <dbReference type="NCBI Taxonomy" id="28064"/>
    <lineage>
        <taxon>Bacteria</taxon>
        <taxon>Bacillati</taxon>
        <taxon>Bacillota</taxon>
        <taxon>Clostridia</taxon>
        <taxon>Eubacteriales</taxon>
        <taxon>Heliobacteriaceae</taxon>
        <taxon>Heliobacterium</taxon>
    </lineage>
</organism>
<gene>
    <name evidence="2" type="ORF">GJ688_06040</name>
</gene>
<keyword evidence="1" id="KW-0812">Transmembrane</keyword>
<dbReference type="EMBL" id="WNKU01000004">
    <property type="protein sequence ID" value="MTV48542.1"/>
    <property type="molecule type" value="Genomic_DNA"/>
</dbReference>
<evidence type="ECO:0000313" key="3">
    <source>
        <dbReference type="Proteomes" id="UP000430670"/>
    </source>
</evidence>
<comment type="caution">
    <text evidence="2">The sequence shown here is derived from an EMBL/GenBank/DDBJ whole genome shotgun (WGS) entry which is preliminary data.</text>
</comment>
<keyword evidence="1" id="KW-0472">Membrane</keyword>
<name>A0A6I3SIF5_HELMO</name>
<feature type="transmembrane region" description="Helical" evidence="1">
    <location>
        <begin position="21"/>
        <end position="39"/>
    </location>
</feature>
<evidence type="ECO:0000313" key="2">
    <source>
        <dbReference type="EMBL" id="MTV48542.1"/>
    </source>
</evidence>
<accession>A0A6I3SIF5</accession>
<evidence type="ECO:0000256" key="1">
    <source>
        <dbReference type="SAM" id="Phobius"/>
    </source>
</evidence>
<keyword evidence="3" id="KW-1185">Reference proteome</keyword>
<protein>
    <submittedName>
        <fullName evidence="2">Uncharacterized protein</fullName>
    </submittedName>
</protein>
<dbReference type="Proteomes" id="UP000430670">
    <property type="component" value="Unassembled WGS sequence"/>
</dbReference>
<proteinExistence type="predicted"/>
<dbReference type="AlphaFoldDB" id="A0A6I3SIF5"/>
<reference evidence="2 3" key="1">
    <citation type="submission" date="2019-11" db="EMBL/GenBank/DDBJ databases">
        <title>Whole-genome sequence of a the green, strictly anaerobic photosynthetic bacterium Heliobacillus mobilis DSM 6151.</title>
        <authorList>
            <person name="Kyndt J.A."/>
            <person name="Meyer T.E."/>
        </authorList>
    </citation>
    <scope>NUCLEOTIDE SEQUENCE [LARGE SCALE GENOMIC DNA]</scope>
    <source>
        <strain evidence="2 3">DSM 6151</strain>
    </source>
</reference>
<dbReference type="RefSeq" id="WP_155475631.1">
    <property type="nucleotide sequence ID" value="NZ_WNKU01000004.1"/>
</dbReference>
<keyword evidence="1" id="KW-1133">Transmembrane helix</keyword>
<sequence>MGKKTSSSASSELTGLRFMQALGQLLVATGASLAFYSLVRQIPLLEQQGDIIKKLSRLVKYIAASSPSA</sequence>